<dbReference type="PaxDb" id="4081-Solyc12g010310.1.1"/>
<protein>
    <submittedName>
        <fullName evidence="1">Uncharacterized protein</fullName>
    </submittedName>
</protein>
<proteinExistence type="predicted"/>
<keyword evidence="2" id="KW-1185">Reference proteome</keyword>
<dbReference type="InParanoid" id="A0A3Q7J3K0"/>
<evidence type="ECO:0000313" key="2">
    <source>
        <dbReference type="Proteomes" id="UP000004994"/>
    </source>
</evidence>
<evidence type="ECO:0000313" key="1">
    <source>
        <dbReference type="EnsemblPlants" id="Solyc12g010310.2.1"/>
    </source>
</evidence>
<sequence length="53" mass="6276">MLHFIFAGWRTGVISIVGGTDGKDCWLWLNENWIRPHEKYKEKPAYIEPEDEV</sequence>
<dbReference type="AlphaFoldDB" id="A0A3Q7J3K0"/>
<organism evidence="1">
    <name type="scientific">Solanum lycopersicum</name>
    <name type="common">Tomato</name>
    <name type="synonym">Lycopersicon esculentum</name>
    <dbReference type="NCBI Taxonomy" id="4081"/>
    <lineage>
        <taxon>Eukaryota</taxon>
        <taxon>Viridiplantae</taxon>
        <taxon>Streptophyta</taxon>
        <taxon>Embryophyta</taxon>
        <taxon>Tracheophyta</taxon>
        <taxon>Spermatophyta</taxon>
        <taxon>Magnoliopsida</taxon>
        <taxon>eudicotyledons</taxon>
        <taxon>Gunneridae</taxon>
        <taxon>Pentapetalae</taxon>
        <taxon>asterids</taxon>
        <taxon>lamiids</taxon>
        <taxon>Solanales</taxon>
        <taxon>Solanaceae</taxon>
        <taxon>Solanoideae</taxon>
        <taxon>Solaneae</taxon>
        <taxon>Solanum</taxon>
        <taxon>Solanum subgen. Lycopersicon</taxon>
    </lineage>
</organism>
<reference evidence="1" key="2">
    <citation type="submission" date="2019-01" db="UniProtKB">
        <authorList>
            <consortium name="EnsemblPlants"/>
        </authorList>
    </citation>
    <scope>IDENTIFICATION</scope>
    <source>
        <strain evidence="1">cv. Heinz 1706</strain>
    </source>
</reference>
<accession>A0A3Q7J3K0</accession>
<dbReference type="Proteomes" id="UP000004994">
    <property type="component" value="Chromosome 12"/>
</dbReference>
<dbReference type="Gramene" id="Solyc12g010310.2.1">
    <property type="protein sequence ID" value="Solyc12g010310.2.1"/>
    <property type="gene ID" value="Solyc12g010310.2"/>
</dbReference>
<name>A0A3Q7J3K0_SOLLC</name>
<reference evidence="1" key="1">
    <citation type="journal article" date="2012" name="Nature">
        <title>The tomato genome sequence provides insights into fleshy fruit evolution.</title>
        <authorList>
            <consortium name="Tomato Genome Consortium"/>
        </authorList>
    </citation>
    <scope>NUCLEOTIDE SEQUENCE [LARGE SCALE GENOMIC DNA]</scope>
    <source>
        <strain evidence="1">cv. Heinz 1706</strain>
    </source>
</reference>
<dbReference type="EnsemblPlants" id="Solyc12g010310.2.1">
    <property type="protein sequence ID" value="Solyc12g010310.2.1"/>
    <property type="gene ID" value="Solyc12g010310.2"/>
</dbReference>